<gene>
    <name evidence="10" type="primary">Contig2646.g2837</name>
    <name evidence="10" type="ORF">STYLEM_15614</name>
</gene>
<evidence type="ECO:0000313" key="11">
    <source>
        <dbReference type="Proteomes" id="UP000039865"/>
    </source>
</evidence>
<feature type="region of interest" description="Disordered" evidence="8">
    <location>
        <begin position="243"/>
        <end position="275"/>
    </location>
</feature>
<reference evidence="10 11" key="1">
    <citation type="submission" date="2014-06" db="EMBL/GenBank/DDBJ databases">
        <authorList>
            <person name="Swart Estienne"/>
        </authorList>
    </citation>
    <scope>NUCLEOTIDE SEQUENCE [LARGE SCALE GENOMIC DNA]</scope>
    <source>
        <strain evidence="10 11">130c</strain>
    </source>
</reference>
<evidence type="ECO:0000259" key="9">
    <source>
        <dbReference type="Pfam" id="PF01529"/>
    </source>
</evidence>
<dbReference type="Pfam" id="PF01529">
    <property type="entry name" value="DHHC"/>
    <property type="match status" value="1"/>
</dbReference>
<keyword evidence="4 7" id="KW-1133">Transmembrane helix</keyword>
<accession>A0A078AWI7</accession>
<feature type="compositionally biased region" description="Basic and acidic residues" evidence="8">
    <location>
        <begin position="243"/>
        <end position="253"/>
    </location>
</feature>
<dbReference type="PANTHER" id="PTHR22883">
    <property type="entry name" value="ZINC FINGER DHHC DOMAIN CONTAINING PROTEIN"/>
    <property type="match status" value="1"/>
</dbReference>
<dbReference type="GO" id="GO:0019706">
    <property type="term" value="F:protein-cysteine S-palmitoyltransferase activity"/>
    <property type="evidence" value="ECO:0007669"/>
    <property type="project" value="UniProtKB-EC"/>
</dbReference>
<feature type="transmembrane region" description="Helical" evidence="7">
    <location>
        <begin position="54"/>
        <end position="75"/>
    </location>
</feature>
<evidence type="ECO:0000256" key="7">
    <source>
        <dbReference type="RuleBase" id="RU079119"/>
    </source>
</evidence>
<evidence type="ECO:0000256" key="5">
    <source>
        <dbReference type="ARBA" id="ARBA00023136"/>
    </source>
</evidence>
<evidence type="ECO:0000256" key="2">
    <source>
        <dbReference type="ARBA" id="ARBA00022679"/>
    </source>
</evidence>
<dbReference type="InParanoid" id="A0A078AWI7"/>
<feature type="compositionally biased region" description="Acidic residues" evidence="8">
    <location>
        <begin position="254"/>
        <end position="268"/>
    </location>
</feature>
<feature type="transmembrane region" description="Helical" evidence="7">
    <location>
        <begin position="91"/>
        <end position="111"/>
    </location>
</feature>
<dbReference type="GO" id="GO:0016020">
    <property type="term" value="C:membrane"/>
    <property type="evidence" value="ECO:0007669"/>
    <property type="project" value="UniProtKB-SubCell"/>
</dbReference>
<dbReference type="InterPro" id="IPR001594">
    <property type="entry name" value="Palmitoyltrfase_DHHC"/>
</dbReference>
<comment type="similarity">
    <text evidence="7">Belongs to the DHHC palmitoyltransferase family.</text>
</comment>
<evidence type="ECO:0000256" key="1">
    <source>
        <dbReference type="ARBA" id="ARBA00004141"/>
    </source>
</evidence>
<keyword evidence="11" id="KW-1185">Reference proteome</keyword>
<organism evidence="10 11">
    <name type="scientific">Stylonychia lemnae</name>
    <name type="common">Ciliate</name>
    <dbReference type="NCBI Taxonomy" id="5949"/>
    <lineage>
        <taxon>Eukaryota</taxon>
        <taxon>Sar</taxon>
        <taxon>Alveolata</taxon>
        <taxon>Ciliophora</taxon>
        <taxon>Intramacronucleata</taxon>
        <taxon>Spirotrichea</taxon>
        <taxon>Stichotrichia</taxon>
        <taxon>Sporadotrichida</taxon>
        <taxon>Oxytrichidae</taxon>
        <taxon>Stylonychinae</taxon>
        <taxon>Stylonychia</taxon>
    </lineage>
</organism>
<evidence type="ECO:0000313" key="10">
    <source>
        <dbReference type="EMBL" id="CDW86519.1"/>
    </source>
</evidence>
<name>A0A078AWI7_STYLE</name>
<dbReference type="OMA" id="NCIAYSL"/>
<keyword evidence="3 7" id="KW-0812">Transmembrane</keyword>
<evidence type="ECO:0000256" key="4">
    <source>
        <dbReference type="ARBA" id="ARBA00022989"/>
    </source>
</evidence>
<sequence length="354" mass="41428">MVYKMKFCETCLIFRPQRTAHCNICDNCVLKFDHHCMWIGTCVGKRNYKYFMHFLTLLKIYGLYVLIFCSISIVYKAQQAKDAEKVFQQRWYAVIIAFIGWLCFYHFCIILKDQTTNQNIKKVDNDLKFKPYQNNKGKCALLFSSYFGKIPASLVPNSLINSSKLYISSHSTDDYLKEIESYRKYLRQIEKGKKQLQKSNKTNGNYDSVLTNSQGQLLAENSVIVGPARIINYQPINLEVKNEEQKNQDKLSNNEEESQLSDTDQEFDMDSKNQNREVTIDKLNTDYDDGELCHTQINFIPKYDIDHFNKFKKEDLHGNEIDQSKNINSSKDLLQNRSQLQQLSTLIEKDSIHQ</sequence>
<keyword evidence="6 7" id="KW-0012">Acyltransferase</keyword>
<keyword evidence="2 7" id="KW-0808">Transferase</keyword>
<protein>
    <recommendedName>
        <fullName evidence="7">Palmitoyltransferase</fullName>
        <ecNumber evidence="7">2.3.1.225</ecNumber>
    </recommendedName>
</protein>
<feature type="domain" description="Palmitoyltransferase DHHC" evidence="9">
    <location>
        <begin position="4"/>
        <end position="122"/>
    </location>
</feature>
<dbReference type="Proteomes" id="UP000039865">
    <property type="component" value="Unassembled WGS sequence"/>
</dbReference>
<proteinExistence type="inferred from homology"/>
<dbReference type="AlphaFoldDB" id="A0A078AWI7"/>
<dbReference type="GO" id="GO:0005783">
    <property type="term" value="C:endoplasmic reticulum"/>
    <property type="evidence" value="ECO:0007669"/>
    <property type="project" value="TreeGrafter"/>
</dbReference>
<comment type="domain">
    <text evidence="7">The DHHC domain is required for palmitoyltransferase activity.</text>
</comment>
<comment type="catalytic activity">
    <reaction evidence="7">
        <text>L-cysteinyl-[protein] + hexadecanoyl-CoA = S-hexadecanoyl-L-cysteinyl-[protein] + CoA</text>
        <dbReference type="Rhea" id="RHEA:36683"/>
        <dbReference type="Rhea" id="RHEA-COMP:10131"/>
        <dbReference type="Rhea" id="RHEA-COMP:11032"/>
        <dbReference type="ChEBI" id="CHEBI:29950"/>
        <dbReference type="ChEBI" id="CHEBI:57287"/>
        <dbReference type="ChEBI" id="CHEBI:57379"/>
        <dbReference type="ChEBI" id="CHEBI:74151"/>
        <dbReference type="EC" id="2.3.1.225"/>
    </reaction>
</comment>
<evidence type="ECO:0000256" key="3">
    <source>
        <dbReference type="ARBA" id="ARBA00022692"/>
    </source>
</evidence>
<dbReference type="GO" id="GO:0005794">
    <property type="term" value="C:Golgi apparatus"/>
    <property type="evidence" value="ECO:0007669"/>
    <property type="project" value="TreeGrafter"/>
</dbReference>
<dbReference type="EMBL" id="CCKQ01014727">
    <property type="protein sequence ID" value="CDW86519.1"/>
    <property type="molecule type" value="Genomic_DNA"/>
</dbReference>
<dbReference type="EC" id="2.3.1.225" evidence="7"/>
<dbReference type="InterPro" id="IPR039859">
    <property type="entry name" value="PFA4/ZDH16/20/ERF2-like"/>
</dbReference>
<dbReference type="GO" id="GO:0006612">
    <property type="term" value="P:protein targeting to membrane"/>
    <property type="evidence" value="ECO:0007669"/>
    <property type="project" value="TreeGrafter"/>
</dbReference>
<evidence type="ECO:0000256" key="8">
    <source>
        <dbReference type="SAM" id="MobiDB-lite"/>
    </source>
</evidence>
<dbReference type="PROSITE" id="PS50216">
    <property type="entry name" value="DHHC"/>
    <property type="match status" value="1"/>
</dbReference>
<keyword evidence="5 7" id="KW-0472">Membrane</keyword>
<comment type="subcellular location">
    <subcellularLocation>
        <location evidence="1">Membrane</location>
        <topology evidence="1">Multi-pass membrane protein</topology>
    </subcellularLocation>
</comment>
<dbReference type="OrthoDB" id="4096362at2759"/>
<evidence type="ECO:0000256" key="6">
    <source>
        <dbReference type="ARBA" id="ARBA00023315"/>
    </source>
</evidence>